<evidence type="ECO:0000313" key="3">
    <source>
        <dbReference type="Proteomes" id="UP001066276"/>
    </source>
</evidence>
<comment type="caution">
    <text evidence="2">The sequence shown here is derived from an EMBL/GenBank/DDBJ whole genome shotgun (WGS) entry which is preliminary data.</text>
</comment>
<dbReference type="AlphaFoldDB" id="A0AAV7SJC8"/>
<evidence type="ECO:0000256" key="1">
    <source>
        <dbReference type="SAM" id="MobiDB-lite"/>
    </source>
</evidence>
<organism evidence="2 3">
    <name type="scientific">Pleurodeles waltl</name>
    <name type="common">Iberian ribbed newt</name>
    <dbReference type="NCBI Taxonomy" id="8319"/>
    <lineage>
        <taxon>Eukaryota</taxon>
        <taxon>Metazoa</taxon>
        <taxon>Chordata</taxon>
        <taxon>Craniata</taxon>
        <taxon>Vertebrata</taxon>
        <taxon>Euteleostomi</taxon>
        <taxon>Amphibia</taxon>
        <taxon>Batrachia</taxon>
        <taxon>Caudata</taxon>
        <taxon>Salamandroidea</taxon>
        <taxon>Salamandridae</taxon>
        <taxon>Pleurodelinae</taxon>
        <taxon>Pleurodeles</taxon>
    </lineage>
</organism>
<feature type="region of interest" description="Disordered" evidence="1">
    <location>
        <begin position="111"/>
        <end position="138"/>
    </location>
</feature>
<protein>
    <submittedName>
        <fullName evidence="2">Uncharacterized protein</fullName>
    </submittedName>
</protein>
<sequence>MRKGQDDRTRPTIACFLCHDQVQQLLTATPAHGPYDFEGRELWIAPGFSQDTNDKRRGFLALRTQLQQMDIKFGLFEPASMWITKNGTSKHFYDPQALHCFLNDLLQQPMDPSSNTAQPLHARKKHLPTHSPSGTDKALEGLRLKSGADMLTDIPDGTGI</sequence>
<gene>
    <name evidence="2" type="ORF">NDU88_004594</name>
</gene>
<name>A0AAV7SJC8_PLEWA</name>
<dbReference type="Proteomes" id="UP001066276">
    <property type="component" value="Chromosome 4_2"/>
</dbReference>
<dbReference type="Gene3D" id="3.30.250.20">
    <property type="entry name" value="L1 transposable element, C-terminal domain"/>
    <property type="match status" value="1"/>
</dbReference>
<keyword evidence="3" id="KW-1185">Reference proteome</keyword>
<accession>A0AAV7SJC8</accession>
<proteinExistence type="predicted"/>
<dbReference type="InterPro" id="IPR042566">
    <property type="entry name" value="L1_C"/>
</dbReference>
<evidence type="ECO:0000313" key="2">
    <source>
        <dbReference type="EMBL" id="KAJ1164149.1"/>
    </source>
</evidence>
<reference evidence="2" key="1">
    <citation type="journal article" date="2022" name="bioRxiv">
        <title>Sequencing and chromosome-scale assembly of the giantPleurodeles waltlgenome.</title>
        <authorList>
            <person name="Brown T."/>
            <person name="Elewa A."/>
            <person name="Iarovenko S."/>
            <person name="Subramanian E."/>
            <person name="Araus A.J."/>
            <person name="Petzold A."/>
            <person name="Susuki M."/>
            <person name="Suzuki K.-i.T."/>
            <person name="Hayashi T."/>
            <person name="Toyoda A."/>
            <person name="Oliveira C."/>
            <person name="Osipova E."/>
            <person name="Leigh N.D."/>
            <person name="Simon A."/>
            <person name="Yun M.H."/>
        </authorList>
    </citation>
    <scope>NUCLEOTIDE SEQUENCE</scope>
    <source>
        <strain evidence="2">20211129_DDA</strain>
        <tissue evidence="2">Liver</tissue>
    </source>
</reference>
<dbReference type="EMBL" id="JANPWB010000008">
    <property type="protein sequence ID" value="KAJ1164149.1"/>
    <property type="molecule type" value="Genomic_DNA"/>
</dbReference>